<protein>
    <submittedName>
        <fullName evidence="3">Protein containing Clp</fullName>
    </submittedName>
</protein>
<accession>T0ZM46</accession>
<comment type="caution">
    <text evidence="3">The sequence shown here is derived from an EMBL/GenBank/DDBJ whole genome shotgun (WGS) entry which is preliminary data.</text>
</comment>
<feature type="compositionally biased region" description="Basic residues" evidence="1">
    <location>
        <begin position="150"/>
        <end position="161"/>
    </location>
</feature>
<feature type="compositionally biased region" description="Basic residues" evidence="1">
    <location>
        <begin position="169"/>
        <end position="179"/>
    </location>
</feature>
<feature type="region of interest" description="Disordered" evidence="1">
    <location>
        <begin position="133"/>
        <end position="179"/>
    </location>
</feature>
<gene>
    <name evidence="3" type="ORF">B2A_09274</name>
</gene>
<feature type="domain" description="Clp R" evidence="2">
    <location>
        <begin position="13"/>
        <end position="162"/>
    </location>
</feature>
<sequence length="179" mass="19067">LGRVRTPGSGMHLERLTEAGRGALERAFVRAAELRHPAVEPEHLLLALLEAKDGAVVSLLARLGVDPGALAERLTAALGERPTAEHVATSDQYLSRSLGQVIEAAEKEAGRRKDRYTPVDALLLGLLSVASPAGRPSRPREYGGPTSIGRSRRSGPGRVRSRTGTPRPSTRRSRSTAAT</sequence>
<proteinExistence type="predicted"/>
<dbReference type="PROSITE" id="PS51903">
    <property type="entry name" value="CLP_R"/>
    <property type="match status" value="1"/>
</dbReference>
<reference evidence="3" key="1">
    <citation type="submission" date="2013-08" db="EMBL/GenBank/DDBJ databases">
        <authorList>
            <person name="Mendez C."/>
            <person name="Richter M."/>
            <person name="Ferrer M."/>
            <person name="Sanchez J."/>
        </authorList>
    </citation>
    <scope>NUCLEOTIDE SEQUENCE</scope>
</reference>
<reference evidence="3" key="2">
    <citation type="journal article" date="2014" name="ISME J.">
        <title>Microbial stratification in low pH oxic and suboxic macroscopic growths along an acid mine drainage.</title>
        <authorList>
            <person name="Mendez-Garcia C."/>
            <person name="Mesa V."/>
            <person name="Sprenger R.R."/>
            <person name="Richter M."/>
            <person name="Diez M.S."/>
            <person name="Solano J."/>
            <person name="Bargiela R."/>
            <person name="Golyshina O.V."/>
            <person name="Manteca A."/>
            <person name="Ramos J.L."/>
            <person name="Gallego J.R."/>
            <person name="Llorente I."/>
            <person name="Martins Dos Santos V.A."/>
            <person name="Jensen O.N."/>
            <person name="Pelaez A.I."/>
            <person name="Sanchez J."/>
            <person name="Ferrer M."/>
        </authorList>
    </citation>
    <scope>NUCLEOTIDE SEQUENCE</scope>
</reference>
<evidence type="ECO:0000313" key="3">
    <source>
        <dbReference type="EMBL" id="EQD45527.1"/>
    </source>
</evidence>
<dbReference type="InterPro" id="IPR036628">
    <property type="entry name" value="Clp_N_dom_sf"/>
</dbReference>
<feature type="non-terminal residue" evidence="3">
    <location>
        <position position="1"/>
    </location>
</feature>
<dbReference type="EMBL" id="AUZZ01006697">
    <property type="protein sequence ID" value="EQD45527.1"/>
    <property type="molecule type" value="Genomic_DNA"/>
</dbReference>
<evidence type="ECO:0000256" key="1">
    <source>
        <dbReference type="SAM" id="MobiDB-lite"/>
    </source>
</evidence>
<evidence type="ECO:0000259" key="2">
    <source>
        <dbReference type="PROSITE" id="PS51903"/>
    </source>
</evidence>
<dbReference type="AlphaFoldDB" id="T0ZM46"/>
<dbReference type="SUPFAM" id="SSF81923">
    <property type="entry name" value="Double Clp-N motif"/>
    <property type="match status" value="1"/>
</dbReference>
<organism evidence="3">
    <name type="scientific">mine drainage metagenome</name>
    <dbReference type="NCBI Taxonomy" id="410659"/>
    <lineage>
        <taxon>unclassified sequences</taxon>
        <taxon>metagenomes</taxon>
        <taxon>ecological metagenomes</taxon>
    </lineage>
</organism>
<dbReference type="InterPro" id="IPR004176">
    <property type="entry name" value="Clp_R_N"/>
</dbReference>
<name>T0ZM46_9ZZZZ</name>
<dbReference type="Gene3D" id="1.10.1780.10">
    <property type="entry name" value="Clp, N-terminal domain"/>
    <property type="match status" value="1"/>
</dbReference>
<dbReference type="Pfam" id="PF02861">
    <property type="entry name" value="Clp_N"/>
    <property type="match status" value="1"/>
</dbReference>